<feature type="binding site" description="axial binding residue" evidence="6">
    <location>
        <position position="380"/>
    </location>
    <ligand>
        <name>heme b</name>
        <dbReference type="ChEBI" id="CHEBI:60344"/>
    </ligand>
    <ligandPart>
        <name>Fe</name>
        <dbReference type="ChEBI" id="CHEBI:18248"/>
    </ligandPart>
</feature>
<evidence type="ECO:0000259" key="10">
    <source>
        <dbReference type="PROSITE" id="PS50255"/>
    </source>
</evidence>
<keyword evidence="13" id="KW-0575">Peroxidase</keyword>
<dbReference type="Gene3D" id="2.40.30.10">
    <property type="entry name" value="Translation factors"/>
    <property type="match status" value="1"/>
</dbReference>
<keyword evidence="5" id="KW-0325">Glycoprotein</keyword>
<evidence type="ECO:0000256" key="8">
    <source>
        <dbReference type="SAM" id="MobiDB-lite"/>
    </source>
</evidence>
<dbReference type="InterPro" id="IPR045266">
    <property type="entry name" value="DOH_DOMON"/>
</dbReference>
<dbReference type="EMBL" id="BLAL01000180">
    <property type="protein sequence ID" value="GES88649.1"/>
    <property type="molecule type" value="Genomic_DNA"/>
</dbReference>
<dbReference type="GO" id="GO:0004601">
    <property type="term" value="F:peroxidase activity"/>
    <property type="evidence" value="ECO:0007669"/>
    <property type="project" value="UniProtKB-KW"/>
</dbReference>
<dbReference type="PROSITE" id="PS50836">
    <property type="entry name" value="DOMON"/>
    <property type="match status" value="1"/>
</dbReference>
<evidence type="ECO:0000313" key="13">
    <source>
        <dbReference type="EMBL" id="GES88649.1"/>
    </source>
</evidence>
<dbReference type="InterPro" id="IPR001433">
    <property type="entry name" value="OxRdtase_FAD/NAD-bd"/>
</dbReference>
<evidence type="ECO:0000256" key="5">
    <source>
        <dbReference type="ARBA" id="ARBA00023180"/>
    </source>
</evidence>
<keyword evidence="9" id="KW-0812">Transmembrane</keyword>
<keyword evidence="6" id="KW-0349">Heme</keyword>
<reference evidence="13" key="1">
    <citation type="submission" date="2019-10" db="EMBL/GenBank/DDBJ databases">
        <title>Conservation and host-specific expression of non-tandemly repeated heterogenous ribosome RNA gene in arbuscular mycorrhizal fungi.</title>
        <authorList>
            <person name="Maeda T."/>
            <person name="Kobayashi Y."/>
            <person name="Nakagawa T."/>
            <person name="Ezawa T."/>
            <person name="Yamaguchi K."/>
            <person name="Bino T."/>
            <person name="Nishimoto Y."/>
            <person name="Shigenobu S."/>
            <person name="Kawaguchi M."/>
        </authorList>
    </citation>
    <scope>NUCLEOTIDE SEQUENCE</scope>
    <source>
        <strain evidence="13">HR1</strain>
    </source>
</reference>
<dbReference type="PRINTS" id="PR00457">
    <property type="entry name" value="ANPEROXIDASE"/>
</dbReference>
<dbReference type="InterPro" id="IPR036400">
    <property type="entry name" value="Cyt_B5-like_heme/steroid_sf"/>
</dbReference>
<evidence type="ECO:0000256" key="9">
    <source>
        <dbReference type="SAM" id="Phobius"/>
    </source>
</evidence>
<feature type="transmembrane region" description="Helical" evidence="9">
    <location>
        <begin position="764"/>
        <end position="788"/>
    </location>
</feature>
<dbReference type="PROSITE" id="PS51384">
    <property type="entry name" value="FAD_FR"/>
    <property type="match status" value="1"/>
</dbReference>
<dbReference type="Pfam" id="PF00173">
    <property type="entry name" value="Cyt-b5"/>
    <property type="match status" value="1"/>
</dbReference>
<dbReference type="InterPro" id="IPR037120">
    <property type="entry name" value="Haem_peroxidase_sf_animal"/>
</dbReference>
<dbReference type="Gene3D" id="1.20.120.1770">
    <property type="match status" value="1"/>
</dbReference>
<dbReference type="OrthoDB" id="823504at2759"/>
<dbReference type="SUPFAM" id="SSF49344">
    <property type="entry name" value="CBD9-like"/>
    <property type="match status" value="1"/>
</dbReference>
<comment type="subcellular location">
    <subcellularLocation>
        <location evidence="2">Secreted</location>
    </subcellularLocation>
</comment>
<dbReference type="Pfam" id="PF00970">
    <property type="entry name" value="FAD_binding_6"/>
    <property type="match status" value="1"/>
</dbReference>
<dbReference type="InterPro" id="IPR017938">
    <property type="entry name" value="Riboflavin_synthase-like_b-brl"/>
</dbReference>
<dbReference type="CDD" id="cd08760">
    <property type="entry name" value="Cyt_b561_FRRS1_like"/>
    <property type="match status" value="1"/>
</dbReference>
<feature type="transmembrane region" description="Helical" evidence="9">
    <location>
        <begin position="900"/>
        <end position="921"/>
    </location>
</feature>
<evidence type="ECO:0000256" key="6">
    <source>
        <dbReference type="PIRSR" id="PIRSR619791-2"/>
    </source>
</evidence>
<evidence type="ECO:0000259" key="12">
    <source>
        <dbReference type="PROSITE" id="PS51384"/>
    </source>
</evidence>
<dbReference type="PANTHER" id="PTHR11475">
    <property type="entry name" value="OXIDASE/PEROXIDASE"/>
    <property type="match status" value="1"/>
</dbReference>
<keyword evidence="7" id="KW-0175">Coiled coil</keyword>
<dbReference type="SUPFAM" id="SSF55856">
    <property type="entry name" value="Cytochrome b5-like heme/steroid binding domain"/>
    <property type="match status" value="1"/>
</dbReference>
<dbReference type="InterPro" id="IPR001199">
    <property type="entry name" value="Cyt_B5-like_heme/steroid-bd"/>
</dbReference>
<keyword evidence="3" id="KW-0964">Secreted</keyword>
<organism evidence="13 14">
    <name type="scientific">Rhizophagus clarus</name>
    <dbReference type="NCBI Taxonomy" id="94130"/>
    <lineage>
        <taxon>Eukaryota</taxon>
        <taxon>Fungi</taxon>
        <taxon>Fungi incertae sedis</taxon>
        <taxon>Mucoromycota</taxon>
        <taxon>Glomeromycotina</taxon>
        <taxon>Glomeromycetes</taxon>
        <taxon>Glomerales</taxon>
        <taxon>Glomeraceae</taxon>
        <taxon>Rhizophagus</taxon>
    </lineage>
</organism>
<dbReference type="Gene3D" id="3.40.50.80">
    <property type="entry name" value="Nucleotide-binding domain of ferredoxin-NADP reductase (FNR) module"/>
    <property type="match status" value="1"/>
</dbReference>
<dbReference type="GO" id="GO:0006979">
    <property type="term" value="P:response to oxidative stress"/>
    <property type="evidence" value="ECO:0007669"/>
    <property type="project" value="InterPro"/>
</dbReference>
<dbReference type="SUPFAM" id="SSF63380">
    <property type="entry name" value="Riboflavin synthase domain-like"/>
    <property type="match status" value="1"/>
</dbReference>
<dbReference type="PANTHER" id="PTHR11475:SF4">
    <property type="entry name" value="CHORION PEROXIDASE"/>
    <property type="match status" value="1"/>
</dbReference>
<keyword evidence="9" id="KW-1133">Transmembrane helix</keyword>
<feature type="compositionally biased region" description="Polar residues" evidence="8">
    <location>
        <begin position="59"/>
        <end position="83"/>
    </location>
</feature>
<sequence>MNRALGLLKINDQTVQLLIDLWKQRICVNGQMLLPDNPETIILIRVTLYGRSAEIRTLDGQSNNKANPEAGTPQSQFTKNIGKTSWPDASGNAMASTPGEYTINVPTNTFCNTPLPNGQLPLPRCVSNLINGLQAKLGDEFNLTALEAKKSKKKTSHMVTFWGQFANLDIVNTASTGENLGIYIPPDDPNYISQYFVGPSNQPLTDTFLPFNRTIGPIRNGINRITSFLDGSLIYGVDDIESARVRDKEGGLGKFRLNYIDSDDGKFGYPLVDGVTGEYIFAIADHKGKNLFINTIMLILMREHNRKCDELYAQHKNQWSDEDYFQEARRWVIAIIQRITYLEYLSVVLGTPLPTYNGYNASLNPSIDSFFATVTSRYGHSELSDVYDIVNKDGAKLAELPLNALQTNNVLETYGVPTLILSLALQRQEEVDIFYADQMRAFRPIGKVQDIASLDIVRGRDRGVPFYNDAREAFGLGRAVEFSDISQDQEVQNRLQSTYGSVDLVESIIGGLAETHVQGSLIGPLFHSSFTQQWTLIRDSDRFWFEGTDAGFTPAEIDEIRNTTLLSVIQRNTPSDFNYPTNLWSVQPTVTFNATDNGNNYPSQNVIKLSEVYEVRWVIKGDQINLKLTMMSTNSWFGIGFNPLDTGMLDADMIIIWNKNDSSLYVKDYNSNGYKKPEVDSKNQFVTILSNSTSNGITQVEISRPLNAPNRRPITNTMITMIYAWNPNSMEFSYHGGNRGATKVNFFSGETSADVLQSQTLTRLIHGIAMFSVWGILFPASIFIVRYLKHIDSYMSQHRNLQMLGGLIVITFGAAAMATVPQHGRNAHGICGLLVYFTLLIQIGLGILAIWGLASVESASTGIVVGLKHLHFYLGVILLFLSWCQIYLGLKQYGSVKAVYVLYLCWLAILVIMIVVSEYVYKYKNMQFLWPVRETGDKNRRLHNCIPEDVYEQLPAISWNDFNLRVMAGAHLVVAEGLVFDIHKWIKIHPGGQRILRRVIGTDITHDFFFDPADQIVINRAFSENEKLMKQIEEGETNNKKLKKKKGNLTLRPKSIANAIDMINSTTFKNSRVAMHRHSKFATSKLATMVVARISDLSDDYGQQKKDDYLNTPTNTTLTNTSQDNSPYIFRRYILTNIESVTRHDAENPVKKLTFQVLHPKDKLPKFLPGDYIEIMSYVNKHIVIRPYTPLQGPTDKTFTILVKIYNDGAMSQHLGKQLRNFEIAVRGPFDIAERMNVQSSLLQTNLSPTSPTIVPTSPNLVRRGTTLARKNSVNNVVINPHQSYQPSNFGLDSVFGDENRSVYGTNSNNGASQPRILLNPARGDQCWDVLFMVCGGTGLTPMLQLIQYHFDNADNFKSKFKLHLLCANTQISDIISMKYLDFLASTSDGKLTVTHILTKPPPIWRGLTGHIDDDILFNWISKFYQVPPPAIPPRINIPTMQTTNNPQYSQHSQNSSQVSLQSQPQMLLTAPYSPPPIANNYPTSSTPPPMDENYNWQIRDTLPSFIFSSNEMSILSERQEFMKILSQDTTQAYKVIVCGPYGMMEAVRRSLERIGFPIDTKALFIQ</sequence>
<keyword evidence="9" id="KW-0472">Membrane</keyword>
<comment type="caution">
    <text evidence="13">The sequence shown here is derived from an EMBL/GenBank/DDBJ whole genome shotgun (WGS) entry which is preliminary data.</text>
</comment>
<feature type="transmembrane region" description="Helical" evidence="9">
    <location>
        <begin position="833"/>
        <end position="854"/>
    </location>
</feature>
<dbReference type="InterPro" id="IPR005018">
    <property type="entry name" value="DOMON_domain"/>
</dbReference>
<dbReference type="PROSITE" id="PS50255">
    <property type="entry name" value="CYTOCHROME_B5_2"/>
    <property type="match status" value="1"/>
</dbReference>
<dbReference type="InterPro" id="IPR008333">
    <property type="entry name" value="Cbr1-like_FAD-bd_dom"/>
</dbReference>
<dbReference type="SUPFAM" id="SSF52343">
    <property type="entry name" value="Ferredoxin reductase-like, C-terminal NADP-linked domain"/>
    <property type="match status" value="1"/>
</dbReference>
<dbReference type="SUPFAM" id="SSF48113">
    <property type="entry name" value="Heme-dependent peroxidases"/>
    <property type="match status" value="1"/>
</dbReference>
<protein>
    <submittedName>
        <fullName evidence="13">Heme peroxidase</fullName>
    </submittedName>
</protein>
<keyword evidence="4" id="KW-0560">Oxidoreductase</keyword>
<evidence type="ECO:0000256" key="3">
    <source>
        <dbReference type="ARBA" id="ARBA00022525"/>
    </source>
</evidence>
<feature type="domain" description="DOMON" evidence="11">
    <location>
        <begin position="611"/>
        <end position="726"/>
    </location>
</feature>
<dbReference type="CDD" id="cd09631">
    <property type="entry name" value="DOMON_DOH"/>
    <property type="match status" value="1"/>
</dbReference>
<dbReference type="Pfam" id="PF03098">
    <property type="entry name" value="An_peroxidase"/>
    <property type="match status" value="1"/>
</dbReference>
<evidence type="ECO:0000259" key="11">
    <source>
        <dbReference type="PROSITE" id="PS50836"/>
    </source>
</evidence>
<evidence type="ECO:0000256" key="1">
    <source>
        <dbReference type="ARBA" id="ARBA00001974"/>
    </source>
</evidence>
<keyword evidence="6" id="KW-0479">Metal-binding</keyword>
<dbReference type="InterPro" id="IPR019791">
    <property type="entry name" value="Haem_peroxidase_animal"/>
</dbReference>
<dbReference type="Pfam" id="PF00175">
    <property type="entry name" value="NAD_binding_1"/>
    <property type="match status" value="1"/>
</dbReference>
<name>A0A8H3LNS3_9GLOM</name>
<feature type="region of interest" description="Disordered" evidence="8">
    <location>
        <begin position="59"/>
        <end position="91"/>
    </location>
</feature>
<feature type="domain" description="FAD-binding FR-type" evidence="12">
    <location>
        <begin position="1128"/>
        <end position="1236"/>
    </location>
</feature>
<proteinExistence type="predicted"/>
<feature type="coiled-coil region" evidence="7">
    <location>
        <begin position="1018"/>
        <end position="1052"/>
    </location>
</feature>
<dbReference type="Proteomes" id="UP000615446">
    <property type="component" value="Unassembled WGS sequence"/>
</dbReference>
<dbReference type="GO" id="GO:0020037">
    <property type="term" value="F:heme binding"/>
    <property type="evidence" value="ECO:0007669"/>
    <property type="project" value="InterPro"/>
</dbReference>
<accession>A0A8H3LNS3</accession>
<dbReference type="GO" id="GO:0005576">
    <property type="term" value="C:extracellular region"/>
    <property type="evidence" value="ECO:0007669"/>
    <property type="project" value="UniProtKB-SubCell"/>
</dbReference>
<dbReference type="InterPro" id="IPR039261">
    <property type="entry name" value="FNR_nucleotide-bd"/>
</dbReference>
<dbReference type="Gene3D" id="1.10.640.10">
    <property type="entry name" value="Haem peroxidase domain superfamily, animal type"/>
    <property type="match status" value="1"/>
</dbReference>
<dbReference type="PROSITE" id="PS50292">
    <property type="entry name" value="PEROXIDASE_3"/>
    <property type="match status" value="1"/>
</dbReference>
<dbReference type="InterPro" id="IPR017927">
    <property type="entry name" value="FAD-bd_FR_type"/>
</dbReference>
<dbReference type="InterPro" id="IPR010255">
    <property type="entry name" value="Haem_peroxidase_sf"/>
</dbReference>
<comment type="cofactor">
    <cofactor evidence="1">
        <name>FAD</name>
        <dbReference type="ChEBI" id="CHEBI:57692"/>
    </cofactor>
</comment>
<dbReference type="Pfam" id="PF03351">
    <property type="entry name" value="DOMON"/>
    <property type="match status" value="1"/>
</dbReference>
<feature type="domain" description="Cytochrome b5 heme-binding" evidence="10">
    <location>
        <begin position="973"/>
        <end position="1008"/>
    </location>
</feature>
<gene>
    <name evidence="13" type="ORF">RCL2_001558600</name>
</gene>
<evidence type="ECO:0000256" key="4">
    <source>
        <dbReference type="ARBA" id="ARBA00023002"/>
    </source>
</evidence>
<feature type="transmembrane region" description="Helical" evidence="9">
    <location>
        <begin position="870"/>
        <end position="888"/>
    </location>
</feature>
<evidence type="ECO:0000256" key="2">
    <source>
        <dbReference type="ARBA" id="ARBA00004613"/>
    </source>
</evidence>
<evidence type="ECO:0000256" key="7">
    <source>
        <dbReference type="SAM" id="Coils"/>
    </source>
</evidence>
<keyword evidence="6" id="KW-0408">Iron</keyword>
<dbReference type="SMART" id="SM00664">
    <property type="entry name" value="DoH"/>
    <property type="match status" value="1"/>
</dbReference>
<dbReference type="GO" id="GO:0046872">
    <property type="term" value="F:metal ion binding"/>
    <property type="evidence" value="ECO:0007669"/>
    <property type="project" value="UniProtKB-KW"/>
</dbReference>
<dbReference type="Gene3D" id="3.10.120.10">
    <property type="entry name" value="Cytochrome b5-like heme/steroid binding domain"/>
    <property type="match status" value="1"/>
</dbReference>
<evidence type="ECO:0000313" key="14">
    <source>
        <dbReference type="Proteomes" id="UP000615446"/>
    </source>
</evidence>